<feature type="region of interest" description="Disordered" evidence="1">
    <location>
        <begin position="29"/>
        <end position="51"/>
    </location>
</feature>
<evidence type="ECO:0000313" key="3">
    <source>
        <dbReference type="Proteomes" id="UP001454036"/>
    </source>
</evidence>
<dbReference type="EMBL" id="BAABME010006859">
    <property type="protein sequence ID" value="GAA0169467.1"/>
    <property type="molecule type" value="Genomic_DNA"/>
</dbReference>
<feature type="compositionally biased region" description="Basic and acidic residues" evidence="1">
    <location>
        <begin position="258"/>
        <end position="268"/>
    </location>
</feature>
<dbReference type="PANTHER" id="PTHR34193">
    <property type="entry name" value="OS11G0199801 PROTEIN"/>
    <property type="match status" value="1"/>
</dbReference>
<dbReference type="Proteomes" id="UP001454036">
    <property type="component" value="Unassembled WGS sequence"/>
</dbReference>
<comment type="caution">
    <text evidence="2">The sequence shown here is derived from an EMBL/GenBank/DDBJ whole genome shotgun (WGS) entry which is preliminary data.</text>
</comment>
<evidence type="ECO:0000256" key="1">
    <source>
        <dbReference type="SAM" id="MobiDB-lite"/>
    </source>
</evidence>
<protein>
    <submittedName>
        <fullName evidence="2">Uncharacterized protein</fullName>
    </submittedName>
</protein>
<keyword evidence="3" id="KW-1185">Reference proteome</keyword>
<organism evidence="2 3">
    <name type="scientific">Lithospermum erythrorhizon</name>
    <name type="common">Purple gromwell</name>
    <name type="synonym">Lithospermum officinale var. erythrorhizon</name>
    <dbReference type="NCBI Taxonomy" id="34254"/>
    <lineage>
        <taxon>Eukaryota</taxon>
        <taxon>Viridiplantae</taxon>
        <taxon>Streptophyta</taxon>
        <taxon>Embryophyta</taxon>
        <taxon>Tracheophyta</taxon>
        <taxon>Spermatophyta</taxon>
        <taxon>Magnoliopsida</taxon>
        <taxon>eudicotyledons</taxon>
        <taxon>Gunneridae</taxon>
        <taxon>Pentapetalae</taxon>
        <taxon>asterids</taxon>
        <taxon>lamiids</taxon>
        <taxon>Boraginales</taxon>
        <taxon>Boraginaceae</taxon>
        <taxon>Boraginoideae</taxon>
        <taxon>Lithospermeae</taxon>
        <taxon>Lithospermum</taxon>
    </lineage>
</organism>
<feature type="region of interest" description="Disordered" evidence="1">
    <location>
        <begin position="242"/>
        <end position="294"/>
    </location>
</feature>
<reference evidence="2 3" key="1">
    <citation type="submission" date="2024-01" db="EMBL/GenBank/DDBJ databases">
        <title>The complete chloroplast genome sequence of Lithospermum erythrorhizon: insights into the phylogenetic relationship among Boraginaceae species and the maternal lineages of purple gromwells.</title>
        <authorList>
            <person name="Okada T."/>
            <person name="Watanabe K."/>
        </authorList>
    </citation>
    <scope>NUCLEOTIDE SEQUENCE [LARGE SCALE GENOMIC DNA]</scope>
</reference>
<proteinExistence type="predicted"/>
<dbReference type="PANTHER" id="PTHR34193:SF1">
    <property type="entry name" value="EXPRESSED PROTEIN"/>
    <property type="match status" value="1"/>
</dbReference>
<name>A0AAV3R504_LITER</name>
<sequence>MFDPGSSSVSNNKHDNLIHPYVVDPLRNSVDSHESCEPLNSYKTADDSSFRPYDDQELQFRTEHHKNNMDVDEYGSSSPTLWKSTPRNIELHSHQPSSRAQAIAKGQREMMEIVNNMPESSYELSLKDIVEHHHPIRLDDDDDKTSANQEEYLIQERHTYFDYRVQQQQHRAKKVIKRQVSVKTKMVRSGSVDNNRGLFLKMVFPLTWKQSQKKSTISSSSTALPTKHVTLTKSTNSDDGILEKSLRARSRRMGTNTIDKDWSMRRFSSESSNGMNSSSNGTNSSSSGSSNSGCSLKIRNRYRLYS</sequence>
<dbReference type="AlphaFoldDB" id="A0AAV3R504"/>
<feature type="compositionally biased region" description="Low complexity" evidence="1">
    <location>
        <begin position="269"/>
        <end position="294"/>
    </location>
</feature>
<gene>
    <name evidence="2" type="ORF">LIER_23950</name>
</gene>
<accession>A0AAV3R504</accession>
<evidence type="ECO:0000313" key="2">
    <source>
        <dbReference type="EMBL" id="GAA0169467.1"/>
    </source>
</evidence>